<comment type="caution">
    <text evidence="1">The sequence shown here is derived from an EMBL/GenBank/DDBJ whole genome shotgun (WGS) entry which is preliminary data.</text>
</comment>
<dbReference type="AlphaFoldDB" id="A0A1M2VMS5"/>
<keyword evidence="2" id="KW-1185">Reference proteome</keyword>
<dbReference type="EMBL" id="MNAD01001003">
    <property type="protein sequence ID" value="OJT08904.1"/>
    <property type="molecule type" value="Genomic_DNA"/>
</dbReference>
<protein>
    <submittedName>
        <fullName evidence="1">Uncharacterized protein</fullName>
    </submittedName>
</protein>
<gene>
    <name evidence="1" type="ORF">TRAPUB_198</name>
</gene>
<proteinExistence type="predicted"/>
<accession>A0A1M2VMS5</accession>
<name>A0A1M2VMS5_TRAPU</name>
<organism evidence="1 2">
    <name type="scientific">Trametes pubescens</name>
    <name type="common">White-rot fungus</name>
    <dbReference type="NCBI Taxonomy" id="154538"/>
    <lineage>
        <taxon>Eukaryota</taxon>
        <taxon>Fungi</taxon>
        <taxon>Dikarya</taxon>
        <taxon>Basidiomycota</taxon>
        <taxon>Agaricomycotina</taxon>
        <taxon>Agaricomycetes</taxon>
        <taxon>Polyporales</taxon>
        <taxon>Polyporaceae</taxon>
        <taxon>Trametes</taxon>
    </lineage>
</organism>
<reference evidence="1 2" key="1">
    <citation type="submission" date="2016-10" db="EMBL/GenBank/DDBJ databases">
        <title>Genome sequence of the basidiomycete white-rot fungus Trametes pubescens.</title>
        <authorList>
            <person name="Makela M.R."/>
            <person name="Granchi Z."/>
            <person name="Peng M."/>
            <person name="De Vries R.P."/>
            <person name="Grigoriev I."/>
            <person name="Riley R."/>
            <person name="Hilden K."/>
        </authorList>
    </citation>
    <scope>NUCLEOTIDE SEQUENCE [LARGE SCALE GENOMIC DNA]</scope>
    <source>
        <strain evidence="1 2">FBCC735</strain>
    </source>
</reference>
<dbReference type="Proteomes" id="UP000184267">
    <property type="component" value="Unassembled WGS sequence"/>
</dbReference>
<evidence type="ECO:0000313" key="1">
    <source>
        <dbReference type="EMBL" id="OJT08904.1"/>
    </source>
</evidence>
<sequence length="83" mass="8854">MRASLVGNRDLKRCGGDVSTSSAESFAYASRVAALSFGTVSGDLDRCLASSVARSCKHRRRAHHGASGHLDTAREPRVIARII</sequence>
<evidence type="ECO:0000313" key="2">
    <source>
        <dbReference type="Proteomes" id="UP000184267"/>
    </source>
</evidence>